<dbReference type="Pfam" id="PF13516">
    <property type="entry name" value="LRR_6"/>
    <property type="match status" value="2"/>
</dbReference>
<dbReference type="Gene3D" id="3.80.10.10">
    <property type="entry name" value="Ribonuclease Inhibitor"/>
    <property type="match status" value="2"/>
</dbReference>
<accession>A0A131YXJ7</accession>
<dbReference type="InterPro" id="IPR001611">
    <property type="entry name" value="Leu-rich_rpt"/>
</dbReference>
<protein>
    <submittedName>
        <fullName evidence="1">Protein AMN1 like protein</fullName>
    </submittedName>
</protein>
<name>A0A131YXJ7_RHIAP</name>
<evidence type="ECO:0000313" key="1">
    <source>
        <dbReference type="EMBL" id="JAP83929.1"/>
    </source>
</evidence>
<sequence>MNEQRCSGGREVHLLKDICLDALAGFTEVEWFRHFVLPRSLADYYYTRLQRRRLLKDHLVPVVLHAKSIEADLAESPVTGAALVHIRKCTQLEKLTFSSVPLDDSLCETSLLETVRCFHNLRWLELTGVSTVTDSVLAAIAEQNKLLTILKLNECANFGDKGLKALGQNCHFLKCVDFSSTQITTRGLDALANSPCSLTIEEFLANRCRKLEAEAVEILMTNFPSLRILSLEDCRQILFAPEAVPVRMERKGQLSWFIFC</sequence>
<dbReference type="PANTHER" id="PTHR13318:SF254">
    <property type="entry name" value="PROTEIN AMN1 HOMOLOG"/>
    <property type="match status" value="1"/>
</dbReference>
<dbReference type="PANTHER" id="PTHR13318">
    <property type="entry name" value="PARTNER OF PAIRED, ISOFORM B-RELATED"/>
    <property type="match status" value="1"/>
</dbReference>
<dbReference type="InterPro" id="IPR032675">
    <property type="entry name" value="LRR_dom_sf"/>
</dbReference>
<dbReference type="GO" id="GO:0019005">
    <property type="term" value="C:SCF ubiquitin ligase complex"/>
    <property type="evidence" value="ECO:0007669"/>
    <property type="project" value="TreeGrafter"/>
</dbReference>
<dbReference type="AlphaFoldDB" id="A0A131YXJ7"/>
<reference evidence="1" key="1">
    <citation type="journal article" date="2016" name="Ticks Tick Borne Dis.">
        <title>De novo assembly and annotation of the salivary gland transcriptome of Rhipicephalus appendiculatus male and female ticks during blood feeding.</title>
        <authorList>
            <person name="de Castro M.H."/>
            <person name="de Klerk D."/>
            <person name="Pienaar R."/>
            <person name="Latif A.A."/>
            <person name="Rees D.J."/>
            <person name="Mans B.J."/>
        </authorList>
    </citation>
    <scope>NUCLEOTIDE SEQUENCE</scope>
    <source>
        <tissue evidence="1">Salivary glands</tissue>
    </source>
</reference>
<dbReference type="SUPFAM" id="SSF52047">
    <property type="entry name" value="RNI-like"/>
    <property type="match status" value="1"/>
</dbReference>
<organism evidence="1">
    <name type="scientific">Rhipicephalus appendiculatus</name>
    <name type="common">Brown ear tick</name>
    <dbReference type="NCBI Taxonomy" id="34631"/>
    <lineage>
        <taxon>Eukaryota</taxon>
        <taxon>Metazoa</taxon>
        <taxon>Ecdysozoa</taxon>
        <taxon>Arthropoda</taxon>
        <taxon>Chelicerata</taxon>
        <taxon>Arachnida</taxon>
        <taxon>Acari</taxon>
        <taxon>Parasitiformes</taxon>
        <taxon>Ixodida</taxon>
        <taxon>Ixodoidea</taxon>
        <taxon>Ixodidae</taxon>
        <taxon>Rhipicephalinae</taxon>
        <taxon>Rhipicephalus</taxon>
        <taxon>Rhipicephalus</taxon>
    </lineage>
</organism>
<proteinExistence type="predicted"/>
<dbReference type="EMBL" id="GEDV01004628">
    <property type="protein sequence ID" value="JAP83929.1"/>
    <property type="molecule type" value="Transcribed_RNA"/>
</dbReference>
<dbReference type="GO" id="GO:0031146">
    <property type="term" value="P:SCF-dependent proteasomal ubiquitin-dependent protein catabolic process"/>
    <property type="evidence" value="ECO:0007669"/>
    <property type="project" value="TreeGrafter"/>
</dbReference>